<dbReference type="AlphaFoldDB" id="G8R0C2"/>
<feature type="transmembrane region" description="Helical" evidence="8">
    <location>
        <begin position="317"/>
        <end position="344"/>
    </location>
</feature>
<feature type="transmembrane region" description="Helical" evidence="8">
    <location>
        <begin position="217"/>
        <end position="240"/>
    </location>
</feature>
<evidence type="ECO:0000256" key="8">
    <source>
        <dbReference type="SAM" id="Phobius"/>
    </source>
</evidence>
<name>G8R0C2_OWEHD</name>
<keyword evidence="7 8" id="KW-0472">Membrane</keyword>
<evidence type="ECO:0000256" key="7">
    <source>
        <dbReference type="ARBA" id="ARBA00023136"/>
    </source>
</evidence>
<dbReference type="GO" id="GO:0055085">
    <property type="term" value="P:transmembrane transport"/>
    <property type="evidence" value="ECO:0007669"/>
    <property type="project" value="TreeGrafter"/>
</dbReference>
<reference evidence="9 10" key="1">
    <citation type="journal article" date="2012" name="Stand. Genomic Sci.">
        <title>Genome sequence of the orange-pigmented seawater bacterium Owenweeksia hongkongensis type strain (UST20020801(T)).</title>
        <authorList>
            <person name="Riedel T."/>
            <person name="Held B."/>
            <person name="Nolan M."/>
            <person name="Lucas S."/>
            <person name="Lapidus A."/>
            <person name="Tice H."/>
            <person name="Del Rio T.G."/>
            <person name="Cheng J.F."/>
            <person name="Han C."/>
            <person name="Tapia R."/>
            <person name="Goodwin L.A."/>
            <person name="Pitluck S."/>
            <person name="Liolios K."/>
            <person name="Mavromatis K."/>
            <person name="Pagani I."/>
            <person name="Ivanova N."/>
            <person name="Mikhailova N."/>
            <person name="Pati A."/>
            <person name="Chen A."/>
            <person name="Palaniappan K."/>
            <person name="Rohde M."/>
            <person name="Tindall B.J."/>
            <person name="Detter J.C."/>
            <person name="Goker M."/>
            <person name="Woyke T."/>
            <person name="Bristow J."/>
            <person name="Eisen J.A."/>
            <person name="Markowitz V."/>
            <person name="Hugenholtz P."/>
            <person name="Klenk H.P."/>
            <person name="Kyrpides N.C."/>
        </authorList>
    </citation>
    <scope>NUCLEOTIDE SEQUENCE</scope>
    <source>
        <strain evidence="10">DSM 17368 / JCM 12287 / NRRL B-23963</strain>
    </source>
</reference>
<dbReference type="KEGG" id="oho:Oweho_0566"/>
<evidence type="ECO:0000313" key="9">
    <source>
        <dbReference type="EMBL" id="AEV31582.1"/>
    </source>
</evidence>
<dbReference type="HOGENOM" id="CLU_031275_0_2_10"/>
<comment type="similarity">
    <text evidence="2">Belongs to the autoinducer-2 exporter (AI-2E) (TC 2.A.86) family.</text>
</comment>
<keyword evidence="4" id="KW-1003">Cell membrane</keyword>
<keyword evidence="10" id="KW-1185">Reference proteome</keyword>
<evidence type="ECO:0000256" key="6">
    <source>
        <dbReference type="ARBA" id="ARBA00022989"/>
    </source>
</evidence>
<dbReference type="RefSeq" id="WP_014200943.1">
    <property type="nucleotide sequence ID" value="NC_016599.1"/>
</dbReference>
<protein>
    <submittedName>
        <fullName evidence="9">Putative permease</fullName>
    </submittedName>
</protein>
<comment type="subcellular location">
    <subcellularLocation>
        <location evidence="1">Cell membrane</location>
        <topology evidence="1">Multi-pass membrane protein</topology>
    </subcellularLocation>
</comment>
<keyword evidence="6 8" id="KW-1133">Transmembrane helix</keyword>
<dbReference type="PANTHER" id="PTHR21716:SF53">
    <property type="entry name" value="PERMEASE PERM-RELATED"/>
    <property type="match status" value="1"/>
</dbReference>
<organism evidence="9 10">
    <name type="scientific">Owenweeksia hongkongensis (strain DSM 17368 / CIP 108786 / JCM 12287 / NRRL B-23963 / UST20020801)</name>
    <dbReference type="NCBI Taxonomy" id="926562"/>
    <lineage>
        <taxon>Bacteria</taxon>
        <taxon>Pseudomonadati</taxon>
        <taxon>Bacteroidota</taxon>
        <taxon>Flavobacteriia</taxon>
        <taxon>Flavobacteriales</taxon>
        <taxon>Owenweeksiaceae</taxon>
        <taxon>Owenweeksia</taxon>
    </lineage>
</organism>
<dbReference type="InterPro" id="IPR002549">
    <property type="entry name" value="AI-2E-like"/>
</dbReference>
<accession>G8R0C2</accession>
<feature type="transmembrane region" description="Helical" evidence="8">
    <location>
        <begin position="171"/>
        <end position="196"/>
    </location>
</feature>
<dbReference type="OrthoDB" id="9793390at2"/>
<dbReference type="PANTHER" id="PTHR21716">
    <property type="entry name" value="TRANSMEMBRANE PROTEIN"/>
    <property type="match status" value="1"/>
</dbReference>
<feature type="transmembrane region" description="Helical" evidence="8">
    <location>
        <begin position="281"/>
        <end position="297"/>
    </location>
</feature>
<feature type="transmembrane region" description="Helical" evidence="8">
    <location>
        <begin position="49"/>
        <end position="66"/>
    </location>
</feature>
<feature type="transmembrane region" description="Helical" evidence="8">
    <location>
        <begin position="246"/>
        <end position="269"/>
    </location>
</feature>
<dbReference type="GO" id="GO:0005886">
    <property type="term" value="C:plasma membrane"/>
    <property type="evidence" value="ECO:0007669"/>
    <property type="project" value="UniProtKB-SubCell"/>
</dbReference>
<keyword evidence="5 8" id="KW-0812">Transmembrane</keyword>
<dbReference type="Pfam" id="PF01594">
    <property type="entry name" value="AI-2E_transport"/>
    <property type="match status" value="1"/>
</dbReference>
<proteinExistence type="inferred from homology"/>
<evidence type="ECO:0000256" key="1">
    <source>
        <dbReference type="ARBA" id="ARBA00004651"/>
    </source>
</evidence>
<evidence type="ECO:0000313" key="10">
    <source>
        <dbReference type="Proteomes" id="UP000005631"/>
    </source>
</evidence>
<evidence type="ECO:0000256" key="4">
    <source>
        <dbReference type="ARBA" id="ARBA00022475"/>
    </source>
</evidence>
<feature type="transmembrane region" description="Helical" evidence="8">
    <location>
        <begin position="25"/>
        <end position="43"/>
    </location>
</feature>
<keyword evidence="3" id="KW-0813">Transport</keyword>
<dbReference type="EMBL" id="CP003156">
    <property type="protein sequence ID" value="AEV31582.1"/>
    <property type="molecule type" value="Genomic_DNA"/>
</dbReference>
<dbReference type="eggNOG" id="COG0628">
    <property type="taxonomic scope" value="Bacteria"/>
</dbReference>
<evidence type="ECO:0000256" key="2">
    <source>
        <dbReference type="ARBA" id="ARBA00009773"/>
    </source>
</evidence>
<evidence type="ECO:0000256" key="3">
    <source>
        <dbReference type="ARBA" id="ARBA00022448"/>
    </source>
</evidence>
<dbReference type="STRING" id="926562.Oweho_0566"/>
<feature type="transmembrane region" description="Helical" evidence="8">
    <location>
        <begin position="78"/>
        <end position="100"/>
    </location>
</feature>
<gene>
    <name evidence="9" type="ordered locus">Oweho_0566</name>
</gene>
<sequence length="386" mass="42361">MKAFEQDNHKHGPQKNVPARTIPNYIKYFVILSSLVLTGYVVILAQSVVGPLLAAFIVSLLLKPLSQKFELVRMPRSISSLFAMFIVFIVIVGLSTFFSAQIANIASEMNSIESQFNSMIDKGHKWTENTFGIAASEQTTYLKQSLGKLLENSSSIATSTISATANFFTGFFLFLISLFFFLYYRSFLVSFLYRVFSHKNHGQLGVTLKKVEGVVRNYILGLFAVILIIAVLNTIGLLALGIKHAVFFGALSAILTIIPYAGVMLGSLLPAIFALVTKDSLWYPVGVIGIFAVVQFLEGNFITPNIVGNQVSVNPFAAIVGLLVGGMMLGATGMIFAIPLLAIVKVICDSIEETRPIGYLIGSPPDDEELYEKRRKRAQRMFGNKA</sequence>
<dbReference type="Proteomes" id="UP000005631">
    <property type="component" value="Chromosome"/>
</dbReference>
<evidence type="ECO:0000256" key="5">
    <source>
        <dbReference type="ARBA" id="ARBA00022692"/>
    </source>
</evidence>